<keyword evidence="4" id="KW-1185">Reference proteome</keyword>
<evidence type="ECO:0000259" key="2">
    <source>
        <dbReference type="PROSITE" id="PS51272"/>
    </source>
</evidence>
<keyword evidence="1" id="KW-0732">Signal</keyword>
<dbReference type="RefSeq" id="WP_182303714.1">
    <property type="nucleotide sequence ID" value="NZ_CP041969.1"/>
</dbReference>
<dbReference type="InterPro" id="IPR001119">
    <property type="entry name" value="SLH_dom"/>
</dbReference>
<dbReference type="EMBL" id="CP041969">
    <property type="protein sequence ID" value="QMV42322.1"/>
    <property type="molecule type" value="Genomic_DNA"/>
</dbReference>
<dbReference type="KEGG" id="cchl:FPL14_14805"/>
<feature type="chain" id="PRO_5038635057" evidence="1">
    <location>
        <begin position="27"/>
        <end position="235"/>
    </location>
</feature>
<dbReference type="PROSITE" id="PS51272">
    <property type="entry name" value="SLH"/>
    <property type="match status" value="3"/>
</dbReference>
<evidence type="ECO:0000313" key="3">
    <source>
        <dbReference type="EMBL" id="QMV42322.1"/>
    </source>
</evidence>
<dbReference type="Pfam" id="PF00395">
    <property type="entry name" value="SLH"/>
    <property type="match status" value="3"/>
</dbReference>
<dbReference type="InterPro" id="IPR051465">
    <property type="entry name" value="Cell_Envelope_Struct_Comp"/>
</dbReference>
<evidence type="ECO:0000313" key="4">
    <source>
        <dbReference type="Proteomes" id="UP000515679"/>
    </source>
</evidence>
<feature type="signal peptide" evidence="1">
    <location>
        <begin position="1"/>
        <end position="26"/>
    </location>
</feature>
<sequence length="235" mass="25382">MKKTVLKKFFATILAVCLTLSAFGQAAAAASSPSDIKGSWAEEILNNWVQKGWLKGYSDGSVHPNQNVTRAEFFTLINNALGLTAQTDIAFSDVKPDDWFYKQVAIAVKSGYIKGYKDGTVKPNANVSRQEVAVIAAALLKLPGAPQAADKFKDAASIGNWSKPAVGALTAIGVMKGHPDGTFMPTKSVTRAEAVVVIHNALDKLNNKTFDKAGFTALKQALKLWKEMLLLRLRM</sequence>
<organism evidence="3 4">
    <name type="scientific">Cohnella cholangitidis</name>
    <dbReference type="NCBI Taxonomy" id="2598458"/>
    <lineage>
        <taxon>Bacteria</taxon>
        <taxon>Bacillati</taxon>
        <taxon>Bacillota</taxon>
        <taxon>Bacilli</taxon>
        <taxon>Bacillales</taxon>
        <taxon>Paenibacillaceae</taxon>
        <taxon>Cohnella</taxon>
    </lineage>
</organism>
<reference evidence="3 4" key="1">
    <citation type="submission" date="2019-07" db="EMBL/GenBank/DDBJ databases">
        <authorList>
            <person name="Kim J.K."/>
            <person name="Cheong H.-M."/>
            <person name="Choi Y."/>
            <person name="Hwang K.J."/>
            <person name="Lee S."/>
            <person name="Choi C."/>
        </authorList>
    </citation>
    <scope>NUCLEOTIDE SEQUENCE [LARGE SCALE GENOMIC DNA]</scope>
    <source>
        <strain evidence="3 4">KS 22</strain>
    </source>
</reference>
<dbReference type="PANTHER" id="PTHR43308:SF5">
    <property type="entry name" value="S-LAYER PROTEIN _ PEPTIDOGLYCAN ENDO-BETA-N-ACETYLGLUCOSAMINIDASE"/>
    <property type="match status" value="1"/>
</dbReference>
<feature type="domain" description="SLH" evidence="2">
    <location>
        <begin position="87"/>
        <end position="148"/>
    </location>
</feature>
<dbReference type="PANTHER" id="PTHR43308">
    <property type="entry name" value="OUTER MEMBRANE PROTEIN ALPHA-RELATED"/>
    <property type="match status" value="1"/>
</dbReference>
<feature type="domain" description="SLH" evidence="2">
    <location>
        <begin position="28"/>
        <end position="86"/>
    </location>
</feature>
<protein>
    <submittedName>
        <fullName evidence="3">S-layer homology domain-containing protein</fullName>
    </submittedName>
</protein>
<feature type="domain" description="SLH" evidence="2">
    <location>
        <begin position="149"/>
        <end position="212"/>
    </location>
</feature>
<name>A0A7G5BZD8_9BACL</name>
<dbReference type="AlphaFoldDB" id="A0A7G5BZD8"/>
<evidence type="ECO:0000256" key="1">
    <source>
        <dbReference type="SAM" id="SignalP"/>
    </source>
</evidence>
<proteinExistence type="predicted"/>
<dbReference type="Proteomes" id="UP000515679">
    <property type="component" value="Chromosome"/>
</dbReference>
<accession>A0A7G5BZD8</accession>
<gene>
    <name evidence="3" type="ORF">FPL14_14805</name>
</gene>